<accession>A0A9P6DQH6</accession>
<gene>
    <name evidence="1" type="ORF">BS47DRAFT_1489255</name>
</gene>
<name>A0A9P6DQH6_9AGAM</name>
<dbReference type="EMBL" id="MU129104">
    <property type="protein sequence ID" value="KAF9506650.1"/>
    <property type="molecule type" value="Genomic_DNA"/>
</dbReference>
<keyword evidence="2" id="KW-1185">Reference proteome</keyword>
<protein>
    <submittedName>
        <fullName evidence="1">Uncharacterized protein</fullName>
    </submittedName>
</protein>
<comment type="caution">
    <text evidence="1">The sequence shown here is derived from an EMBL/GenBank/DDBJ whole genome shotgun (WGS) entry which is preliminary data.</text>
</comment>
<organism evidence="1 2">
    <name type="scientific">Hydnum rufescens UP504</name>
    <dbReference type="NCBI Taxonomy" id="1448309"/>
    <lineage>
        <taxon>Eukaryota</taxon>
        <taxon>Fungi</taxon>
        <taxon>Dikarya</taxon>
        <taxon>Basidiomycota</taxon>
        <taxon>Agaricomycotina</taxon>
        <taxon>Agaricomycetes</taxon>
        <taxon>Cantharellales</taxon>
        <taxon>Hydnaceae</taxon>
        <taxon>Hydnum</taxon>
    </lineage>
</organism>
<proteinExistence type="predicted"/>
<sequence length="415" mass="47218">MTFVASSRGVCMSRKRFVSLCTFGSSRYLSTVIKSGGDSSKVQALPFHHSQEESKALVTSAIRKRIAPAPTWKRLFSKPQINTSVNIDVSCAAVYWPLWVIDMRFQCIRDGFPYFVYEWNAYNLSISGSDSHATRVFSQIPLSLDLQELWEDLVTEDVGRYKPWMNAGQEVLTIPWTAPPTELGLWALDEKDPVPYPPGHFALSVPTYHAYPIMVPLHAVKASVSEGEHRWELLYIVRADQRSNGTFFCVGDPNHPRYLPEASNCESHLVAYDMSYSGGDAWDTVSFPLLTRYLPGDRFQEIIRWVDKKRESAISRKQTIGWHDTRIGRLADLPLDRAYDHLSAMHFAAKFKVSTDELKEKGTGFPAHLLHVKLSDLVKKQCNYLVMAKNNCLMGGAPELYKRLRRYEQKMENAG</sequence>
<reference evidence="1" key="1">
    <citation type="journal article" date="2020" name="Nat. Commun.">
        <title>Large-scale genome sequencing of mycorrhizal fungi provides insights into the early evolution of symbiotic traits.</title>
        <authorList>
            <person name="Miyauchi S."/>
            <person name="Kiss E."/>
            <person name="Kuo A."/>
            <person name="Drula E."/>
            <person name="Kohler A."/>
            <person name="Sanchez-Garcia M."/>
            <person name="Morin E."/>
            <person name="Andreopoulos B."/>
            <person name="Barry K.W."/>
            <person name="Bonito G."/>
            <person name="Buee M."/>
            <person name="Carver A."/>
            <person name="Chen C."/>
            <person name="Cichocki N."/>
            <person name="Clum A."/>
            <person name="Culley D."/>
            <person name="Crous P.W."/>
            <person name="Fauchery L."/>
            <person name="Girlanda M."/>
            <person name="Hayes R.D."/>
            <person name="Keri Z."/>
            <person name="LaButti K."/>
            <person name="Lipzen A."/>
            <person name="Lombard V."/>
            <person name="Magnuson J."/>
            <person name="Maillard F."/>
            <person name="Murat C."/>
            <person name="Nolan M."/>
            <person name="Ohm R.A."/>
            <person name="Pangilinan J."/>
            <person name="Pereira M.F."/>
            <person name="Perotto S."/>
            <person name="Peter M."/>
            <person name="Pfister S."/>
            <person name="Riley R."/>
            <person name="Sitrit Y."/>
            <person name="Stielow J.B."/>
            <person name="Szollosi G."/>
            <person name="Zifcakova L."/>
            <person name="Stursova M."/>
            <person name="Spatafora J.W."/>
            <person name="Tedersoo L."/>
            <person name="Vaario L.M."/>
            <person name="Yamada A."/>
            <person name="Yan M."/>
            <person name="Wang P."/>
            <person name="Xu J."/>
            <person name="Bruns T."/>
            <person name="Baldrian P."/>
            <person name="Vilgalys R."/>
            <person name="Dunand C."/>
            <person name="Henrissat B."/>
            <person name="Grigoriev I.V."/>
            <person name="Hibbett D."/>
            <person name="Nagy L.G."/>
            <person name="Martin F.M."/>
        </authorList>
    </citation>
    <scope>NUCLEOTIDE SEQUENCE</scope>
    <source>
        <strain evidence="1">UP504</strain>
    </source>
</reference>
<evidence type="ECO:0000313" key="1">
    <source>
        <dbReference type="EMBL" id="KAF9506650.1"/>
    </source>
</evidence>
<evidence type="ECO:0000313" key="2">
    <source>
        <dbReference type="Proteomes" id="UP000886523"/>
    </source>
</evidence>
<dbReference type="Proteomes" id="UP000886523">
    <property type="component" value="Unassembled WGS sequence"/>
</dbReference>
<dbReference type="AlphaFoldDB" id="A0A9P6DQH6"/>